<sequence length="701" mass="76619">VAPSSCVRPLRAMASLTAGGVKSMGEIIGGDASCTDQIKNTWLHMAAAQTYKQLGKPERFQSDPPAAFCLRDMPLQCAEQSVTIKHLVDWVAVEDGAVDHLDSVDVYDAMCGGNYMALPAPFKPNKDPGELAFTMQFYILPKDPNGDQYVLKYVRFQDKVRTDIAKEIFVAGTALSVHWGNSKDIHTPLKLFLYMMERLGGVQIRHWAQPSAVAAIAGGGYANNRNQFVEWTDEMIHDESSPIFGWQASEVKESLRNYAAGSVGAKTLERWAVTLKRFHPFVFDNIVAPILKSHDVHGTMWIGKTRVGKSTASKTIGFAISAYQIDKRGRADLRPSIVATKKIDFLRLEPGAAFKPAIADDTVLAKCPPDEIKAFLDPAEEDALLWARWGGASFGQNQSRQICVNPYNDEFERSVRSIRLDKEEVAFADFLKIIECNFVGEKQGSYQMADVEAYLARSNIVLLTEGWMYMRLASTTKDPVPRFPWPVPEKPDLFTPETTPILKRFKKDQTFAPPDYDVTMKWAVAAMKKLARGDDIGRSSTVRGPMLFNQEAPPRHNFPDLDIDLDVASAAAAPAPARPVNPDEDDEAFGHGAGAGAAADPAEEPDVFGFGGGMDGDEAPPATDAASAPPAAQVPIKREPGAFRFRLKSAEGRGVIDLSTPTPKKRRSSIEDELAQLLDEDGVVGTAAASSTDGQPTAARQ</sequence>
<comment type="caution">
    <text evidence="2">The sequence shown here is derived from an EMBL/GenBank/DDBJ whole genome shotgun (WGS) entry which is preliminary data.</text>
</comment>
<organism evidence="2 3">
    <name type="scientific">Prorocentrum cordatum</name>
    <dbReference type="NCBI Taxonomy" id="2364126"/>
    <lineage>
        <taxon>Eukaryota</taxon>
        <taxon>Sar</taxon>
        <taxon>Alveolata</taxon>
        <taxon>Dinophyceae</taxon>
        <taxon>Prorocentrales</taxon>
        <taxon>Prorocentraceae</taxon>
        <taxon>Prorocentrum</taxon>
    </lineage>
</organism>
<keyword evidence="3" id="KW-1185">Reference proteome</keyword>
<name>A0ABN9WYZ2_9DINO</name>
<gene>
    <name evidence="2" type="ORF">PCOR1329_LOCUS71856</name>
</gene>
<evidence type="ECO:0000256" key="1">
    <source>
        <dbReference type="SAM" id="MobiDB-lite"/>
    </source>
</evidence>
<accession>A0ABN9WYZ2</accession>
<feature type="compositionally biased region" description="Low complexity" evidence="1">
    <location>
        <begin position="619"/>
        <end position="631"/>
    </location>
</feature>
<evidence type="ECO:0000313" key="2">
    <source>
        <dbReference type="EMBL" id="CAK0892121.1"/>
    </source>
</evidence>
<reference evidence="2" key="1">
    <citation type="submission" date="2023-10" db="EMBL/GenBank/DDBJ databases">
        <authorList>
            <person name="Chen Y."/>
            <person name="Shah S."/>
            <person name="Dougan E. K."/>
            <person name="Thang M."/>
            <person name="Chan C."/>
        </authorList>
    </citation>
    <scope>NUCLEOTIDE SEQUENCE [LARGE SCALE GENOMIC DNA]</scope>
</reference>
<feature type="non-terminal residue" evidence="2">
    <location>
        <position position="1"/>
    </location>
</feature>
<evidence type="ECO:0000313" key="3">
    <source>
        <dbReference type="Proteomes" id="UP001189429"/>
    </source>
</evidence>
<feature type="compositionally biased region" description="Acidic residues" evidence="1">
    <location>
        <begin position="671"/>
        <end position="682"/>
    </location>
</feature>
<proteinExistence type="predicted"/>
<feature type="compositionally biased region" description="Polar residues" evidence="1">
    <location>
        <begin position="688"/>
        <end position="701"/>
    </location>
</feature>
<feature type="region of interest" description="Disordered" evidence="1">
    <location>
        <begin position="535"/>
        <end position="701"/>
    </location>
</feature>
<dbReference type="EMBL" id="CAUYUJ010019567">
    <property type="protein sequence ID" value="CAK0892121.1"/>
    <property type="molecule type" value="Genomic_DNA"/>
</dbReference>
<protein>
    <submittedName>
        <fullName evidence="2">Uncharacterized protein</fullName>
    </submittedName>
</protein>
<dbReference type="Proteomes" id="UP001189429">
    <property type="component" value="Unassembled WGS sequence"/>
</dbReference>